<comment type="caution">
    <text evidence="5">The sequence shown here is derived from an EMBL/GenBank/DDBJ whole genome shotgun (WGS) entry which is preliminary data.</text>
</comment>
<dbReference type="RefSeq" id="WP_106165491.1">
    <property type="nucleotide sequence ID" value="NZ_PVUF01000024.1"/>
</dbReference>
<evidence type="ECO:0000256" key="1">
    <source>
        <dbReference type="ARBA" id="ARBA00010688"/>
    </source>
</evidence>
<dbReference type="GO" id="GO:0019698">
    <property type="term" value="P:D-galacturonate catabolic process"/>
    <property type="evidence" value="ECO:0007669"/>
    <property type="project" value="TreeGrafter"/>
</dbReference>
<dbReference type="InterPro" id="IPR029056">
    <property type="entry name" value="Ribokinase-like"/>
</dbReference>
<dbReference type="CDD" id="cd01166">
    <property type="entry name" value="KdgK"/>
    <property type="match status" value="1"/>
</dbReference>
<dbReference type="SUPFAM" id="SSF53613">
    <property type="entry name" value="Ribokinase-like"/>
    <property type="match status" value="1"/>
</dbReference>
<dbReference type="PANTHER" id="PTHR43085:SF15">
    <property type="entry name" value="2-DEHYDRO-3-DEOXYGLUCONOKINASE"/>
    <property type="match status" value="1"/>
</dbReference>
<dbReference type="GO" id="GO:0005829">
    <property type="term" value="C:cytosol"/>
    <property type="evidence" value="ECO:0007669"/>
    <property type="project" value="TreeGrafter"/>
</dbReference>
<evidence type="ECO:0000256" key="2">
    <source>
        <dbReference type="ARBA" id="ARBA00022679"/>
    </source>
</evidence>
<name>A0A2T1A7A1_TRISK</name>
<dbReference type="GO" id="GO:0006974">
    <property type="term" value="P:DNA damage response"/>
    <property type="evidence" value="ECO:0007669"/>
    <property type="project" value="TreeGrafter"/>
</dbReference>
<dbReference type="InterPro" id="IPR011611">
    <property type="entry name" value="PfkB_dom"/>
</dbReference>
<comment type="similarity">
    <text evidence="1">Belongs to the carbohydrate kinase PfkB family.</text>
</comment>
<dbReference type="InterPro" id="IPR050306">
    <property type="entry name" value="PfkB_Carbo_kinase"/>
</dbReference>
<keyword evidence="3 5" id="KW-0418">Kinase</keyword>
<protein>
    <submittedName>
        <fullName evidence="5">2-keto-3-deoxygluconate kinase</fullName>
    </submittedName>
</protein>
<dbReference type="GO" id="GO:0008673">
    <property type="term" value="F:2-dehydro-3-deoxygluconokinase activity"/>
    <property type="evidence" value="ECO:0007669"/>
    <property type="project" value="TreeGrafter"/>
</dbReference>
<accession>A0A2T1A7A1</accession>
<keyword evidence="2" id="KW-0808">Transferase</keyword>
<evidence type="ECO:0000313" key="6">
    <source>
        <dbReference type="Proteomes" id="UP000237718"/>
    </source>
</evidence>
<dbReference type="AlphaFoldDB" id="A0A2T1A7A1"/>
<gene>
    <name evidence="5" type="ORF">CLV89_1242</name>
</gene>
<dbReference type="Gene3D" id="3.40.1190.20">
    <property type="match status" value="1"/>
</dbReference>
<evidence type="ECO:0000259" key="4">
    <source>
        <dbReference type="Pfam" id="PF00294"/>
    </source>
</evidence>
<organism evidence="5 6">
    <name type="scientific">Tritonibacter scottomollicae</name>
    <name type="common">Epibacterium scottomollicae</name>
    <dbReference type="NCBI Taxonomy" id="483013"/>
    <lineage>
        <taxon>Bacteria</taxon>
        <taxon>Pseudomonadati</taxon>
        <taxon>Pseudomonadota</taxon>
        <taxon>Alphaproteobacteria</taxon>
        <taxon>Rhodobacterales</taxon>
        <taxon>Paracoccaceae</taxon>
        <taxon>Tritonibacter</taxon>
    </lineage>
</organism>
<sequence length="308" mass="32643">MTRIVVIGECMVEMAPVDGGLYRMGFAGDTFNMAWHLRYLLGPAHSVDYLSAVGDDSTSQAMLDFIQLQGVGIAHIRQISGASPGLYLIRQENGDRAFNYWRETSAARQLADDPAALARALQEADLVCLSGITLAILSPTARETLWSAIAASGAQVAFDPNIRPKLWSSQEDCRAVLTDAAMRSDVILPSFDDDAALFGDATPQATVARYTRLGAGEVVVKDAARPALYSSSKGTLGVAAKRLARPVVDATGAGDAFNAAWLAARLEGAAPKEALITAHKHAARVLQVPGALLVVKRRASLAKSTPKA</sequence>
<dbReference type="Proteomes" id="UP000237718">
    <property type="component" value="Unassembled WGS sequence"/>
</dbReference>
<dbReference type="GO" id="GO:0042840">
    <property type="term" value="P:D-glucuronate catabolic process"/>
    <property type="evidence" value="ECO:0007669"/>
    <property type="project" value="TreeGrafter"/>
</dbReference>
<dbReference type="Pfam" id="PF00294">
    <property type="entry name" value="PfkB"/>
    <property type="match status" value="1"/>
</dbReference>
<dbReference type="OrthoDB" id="9776822at2"/>
<dbReference type="EMBL" id="PVUF01000024">
    <property type="protein sequence ID" value="PRZ44471.1"/>
    <property type="molecule type" value="Genomic_DNA"/>
</dbReference>
<evidence type="ECO:0000313" key="5">
    <source>
        <dbReference type="EMBL" id="PRZ44471.1"/>
    </source>
</evidence>
<feature type="domain" description="Carbohydrate kinase PfkB" evidence="4">
    <location>
        <begin position="1"/>
        <end position="291"/>
    </location>
</feature>
<dbReference type="PANTHER" id="PTHR43085">
    <property type="entry name" value="HEXOKINASE FAMILY MEMBER"/>
    <property type="match status" value="1"/>
</dbReference>
<proteinExistence type="inferred from homology"/>
<evidence type="ECO:0000256" key="3">
    <source>
        <dbReference type="ARBA" id="ARBA00022777"/>
    </source>
</evidence>
<reference evidence="5 6" key="1">
    <citation type="submission" date="2018-03" db="EMBL/GenBank/DDBJ databases">
        <title>Genomic Encyclopedia of Archaeal and Bacterial Type Strains, Phase II (KMG-II): from individual species to whole genera.</title>
        <authorList>
            <person name="Goeker M."/>
        </authorList>
    </citation>
    <scope>NUCLEOTIDE SEQUENCE [LARGE SCALE GENOMIC DNA]</scope>
    <source>
        <strain evidence="5 6">DSM 25328</strain>
    </source>
</reference>